<sequence length="62" mass="7051">MGQWNTGLVNAHVDCEELCGLKAKQVFKMIAAHGPEDKYYVSREAWGLFWEAELGGSEEYQE</sequence>
<evidence type="ECO:0000313" key="1">
    <source>
        <dbReference type="EMBL" id="CAK0891034.1"/>
    </source>
</evidence>
<keyword evidence="2" id="KW-1185">Reference proteome</keyword>
<proteinExistence type="predicted"/>
<name>A0ABN9WVZ7_9DINO</name>
<gene>
    <name evidence="1" type="ORF">PCOR1329_LOCUS71093</name>
</gene>
<dbReference type="EMBL" id="CAUYUJ010019417">
    <property type="protein sequence ID" value="CAK0891034.1"/>
    <property type="molecule type" value="Genomic_DNA"/>
</dbReference>
<comment type="caution">
    <text evidence="1">The sequence shown here is derived from an EMBL/GenBank/DDBJ whole genome shotgun (WGS) entry which is preliminary data.</text>
</comment>
<feature type="non-terminal residue" evidence="1">
    <location>
        <position position="62"/>
    </location>
</feature>
<evidence type="ECO:0000313" key="2">
    <source>
        <dbReference type="Proteomes" id="UP001189429"/>
    </source>
</evidence>
<organism evidence="1 2">
    <name type="scientific">Prorocentrum cordatum</name>
    <dbReference type="NCBI Taxonomy" id="2364126"/>
    <lineage>
        <taxon>Eukaryota</taxon>
        <taxon>Sar</taxon>
        <taxon>Alveolata</taxon>
        <taxon>Dinophyceae</taxon>
        <taxon>Prorocentrales</taxon>
        <taxon>Prorocentraceae</taxon>
        <taxon>Prorocentrum</taxon>
    </lineage>
</organism>
<reference evidence="1" key="1">
    <citation type="submission" date="2023-10" db="EMBL/GenBank/DDBJ databases">
        <authorList>
            <person name="Chen Y."/>
            <person name="Shah S."/>
            <person name="Dougan E. K."/>
            <person name="Thang M."/>
            <person name="Chan C."/>
        </authorList>
    </citation>
    <scope>NUCLEOTIDE SEQUENCE [LARGE SCALE GENOMIC DNA]</scope>
</reference>
<accession>A0ABN9WVZ7</accession>
<dbReference type="Proteomes" id="UP001189429">
    <property type="component" value="Unassembled WGS sequence"/>
</dbReference>
<protein>
    <submittedName>
        <fullName evidence="1">Uncharacterized protein</fullName>
    </submittedName>
</protein>